<evidence type="ECO:0000313" key="2">
    <source>
        <dbReference type="Proteomes" id="UP001152519"/>
    </source>
</evidence>
<gene>
    <name evidence="1" type="ORF">SCOCK_50172</name>
</gene>
<protein>
    <submittedName>
        <fullName evidence="1">Uncharacterized protein</fullName>
    </submittedName>
</protein>
<organism evidence="1 2">
    <name type="scientific">Actinacidiphila cocklensis</name>
    <dbReference type="NCBI Taxonomy" id="887465"/>
    <lineage>
        <taxon>Bacteria</taxon>
        <taxon>Bacillati</taxon>
        <taxon>Actinomycetota</taxon>
        <taxon>Actinomycetes</taxon>
        <taxon>Kitasatosporales</taxon>
        <taxon>Streptomycetaceae</taxon>
        <taxon>Actinacidiphila</taxon>
    </lineage>
</organism>
<dbReference type="Proteomes" id="UP001152519">
    <property type="component" value="Unassembled WGS sequence"/>
</dbReference>
<comment type="caution">
    <text evidence="1">The sequence shown here is derived from an EMBL/GenBank/DDBJ whole genome shotgun (WGS) entry which is preliminary data.</text>
</comment>
<keyword evidence="2" id="KW-1185">Reference proteome</keyword>
<sequence length="56" mass="5761">MLACSGMAAWIKAVVKIPVPVPAVRREPSAPVAVAGELLEVLARMAWTADGGCRSG</sequence>
<reference evidence="1" key="1">
    <citation type="submission" date="2021-05" db="EMBL/GenBank/DDBJ databases">
        <authorList>
            <person name="Arsene-Ploetze F."/>
        </authorList>
    </citation>
    <scope>NUCLEOTIDE SEQUENCE</scope>
    <source>
        <strain evidence="1">DSM 42138</strain>
    </source>
</reference>
<dbReference type="EMBL" id="CAJSLV010000081">
    <property type="protein sequence ID" value="CAG6397123.1"/>
    <property type="molecule type" value="Genomic_DNA"/>
</dbReference>
<proteinExistence type="predicted"/>
<name>A0A9W4EAA7_9ACTN</name>
<evidence type="ECO:0000313" key="1">
    <source>
        <dbReference type="EMBL" id="CAG6397123.1"/>
    </source>
</evidence>
<dbReference type="AlphaFoldDB" id="A0A9W4EAA7"/>
<accession>A0A9W4EAA7</accession>